<sequence>MIRYLVAAVVVVIVAWLWRLNSECEAAGGVLVRGTFQPVCVKSLEIQQ</sequence>
<organism evidence="1 2">
    <name type="scientific">Duganella margarita</name>
    <dbReference type="NCBI Taxonomy" id="2692170"/>
    <lineage>
        <taxon>Bacteria</taxon>
        <taxon>Pseudomonadati</taxon>
        <taxon>Pseudomonadota</taxon>
        <taxon>Betaproteobacteria</taxon>
        <taxon>Burkholderiales</taxon>
        <taxon>Oxalobacteraceae</taxon>
        <taxon>Telluria group</taxon>
        <taxon>Duganella</taxon>
    </lineage>
</organism>
<accession>A0ABW9WMM8</accession>
<dbReference type="EMBL" id="WWCS01000021">
    <property type="protein sequence ID" value="MYN42457.1"/>
    <property type="molecule type" value="Genomic_DNA"/>
</dbReference>
<name>A0ABW9WMM8_9BURK</name>
<comment type="caution">
    <text evidence="1">The sequence shown here is derived from an EMBL/GenBank/DDBJ whole genome shotgun (WGS) entry which is preliminary data.</text>
</comment>
<dbReference type="Proteomes" id="UP000466332">
    <property type="component" value="Unassembled WGS sequence"/>
</dbReference>
<keyword evidence="2" id="KW-1185">Reference proteome</keyword>
<dbReference type="RefSeq" id="WP_161047365.1">
    <property type="nucleotide sequence ID" value="NZ_WWCS01000021.1"/>
</dbReference>
<reference evidence="1 2" key="1">
    <citation type="submission" date="2019-12" db="EMBL/GenBank/DDBJ databases">
        <title>Novel species isolated from a subtropical stream in China.</title>
        <authorList>
            <person name="Lu H."/>
        </authorList>
    </citation>
    <scope>NUCLEOTIDE SEQUENCE [LARGE SCALE GENOMIC DNA]</scope>
    <source>
        <strain evidence="1 2">FT109W</strain>
    </source>
</reference>
<proteinExistence type="predicted"/>
<gene>
    <name evidence="1" type="ORF">GTP55_24250</name>
</gene>
<evidence type="ECO:0000313" key="2">
    <source>
        <dbReference type="Proteomes" id="UP000466332"/>
    </source>
</evidence>
<protein>
    <recommendedName>
        <fullName evidence="3">Hok/Gef family protein</fullName>
    </recommendedName>
</protein>
<evidence type="ECO:0000313" key="1">
    <source>
        <dbReference type="EMBL" id="MYN42457.1"/>
    </source>
</evidence>
<evidence type="ECO:0008006" key="3">
    <source>
        <dbReference type="Google" id="ProtNLM"/>
    </source>
</evidence>